<name>A0ABW3WHC5_9RHOO</name>
<dbReference type="SUPFAM" id="SSF143011">
    <property type="entry name" value="RelE-like"/>
    <property type="match status" value="1"/>
</dbReference>
<dbReference type="InterPro" id="IPR035093">
    <property type="entry name" value="RelE/ParE_toxin_dom_sf"/>
</dbReference>
<dbReference type="Gene3D" id="3.30.2310.20">
    <property type="entry name" value="RelE-like"/>
    <property type="match status" value="1"/>
</dbReference>
<proteinExistence type="predicted"/>
<comment type="caution">
    <text evidence="1">The sequence shown here is derived from an EMBL/GenBank/DDBJ whole genome shotgun (WGS) entry which is preliminary data.</text>
</comment>
<evidence type="ECO:0008006" key="3">
    <source>
        <dbReference type="Google" id="ProtNLM"/>
    </source>
</evidence>
<dbReference type="Proteomes" id="UP001597158">
    <property type="component" value="Unassembled WGS sequence"/>
</dbReference>
<reference evidence="2" key="1">
    <citation type="journal article" date="2019" name="Int. J. Syst. Evol. Microbiol.">
        <title>The Global Catalogue of Microorganisms (GCM) 10K type strain sequencing project: providing services to taxonomists for standard genome sequencing and annotation.</title>
        <authorList>
            <consortium name="The Broad Institute Genomics Platform"/>
            <consortium name="The Broad Institute Genome Sequencing Center for Infectious Disease"/>
            <person name="Wu L."/>
            <person name="Ma J."/>
        </authorList>
    </citation>
    <scope>NUCLEOTIDE SEQUENCE [LARGE SCALE GENOMIC DNA]</scope>
    <source>
        <strain evidence="2">CCUG 48884</strain>
    </source>
</reference>
<accession>A0ABW3WHC5</accession>
<dbReference type="EMBL" id="JBHTMC010000032">
    <property type="protein sequence ID" value="MFD1265260.1"/>
    <property type="molecule type" value="Genomic_DNA"/>
</dbReference>
<evidence type="ECO:0000313" key="1">
    <source>
        <dbReference type="EMBL" id="MFD1265260.1"/>
    </source>
</evidence>
<sequence>MTVTGAGGVVITHWRKSRRFHKDYDKLSLDLRDLVDAKLQDLARPLRPAGLAFEKLKGHSAPDIYTVHVTGNYKISMEIDGTSAFLRRVANHDEIDRSP</sequence>
<gene>
    <name evidence="1" type="ORF">ACFQ4M_16940</name>
</gene>
<organism evidence="1 2">
    <name type="scientific">Thauera mechernichensis</name>
    <dbReference type="NCBI Taxonomy" id="82788"/>
    <lineage>
        <taxon>Bacteria</taxon>
        <taxon>Pseudomonadati</taxon>
        <taxon>Pseudomonadota</taxon>
        <taxon>Betaproteobacteria</taxon>
        <taxon>Rhodocyclales</taxon>
        <taxon>Zoogloeaceae</taxon>
        <taxon>Thauera</taxon>
    </lineage>
</organism>
<keyword evidence="2" id="KW-1185">Reference proteome</keyword>
<evidence type="ECO:0000313" key="2">
    <source>
        <dbReference type="Proteomes" id="UP001597158"/>
    </source>
</evidence>
<dbReference type="RefSeq" id="WP_277834332.1">
    <property type="nucleotide sequence ID" value="NZ_JARQZE010000012.1"/>
</dbReference>
<protein>
    <recommendedName>
        <fullName evidence="3">Type II toxin-antitoxin system RelE/ParE family toxin</fullName>
    </recommendedName>
</protein>